<feature type="transmembrane region" description="Helical" evidence="2">
    <location>
        <begin position="544"/>
        <end position="567"/>
    </location>
</feature>
<evidence type="ECO:0000256" key="2">
    <source>
        <dbReference type="SAM" id="Phobius"/>
    </source>
</evidence>
<dbReference type="EMBL" id="SMAR01000014">
    <property type="protein sequence ID" value="TCT39093.1"/>
    <property type="molecule type" value="Genomic_DNA"/>
</dbReference>
<comment type="caution">
    <text evidence="3">The sequence shown here is derived from an EMBL/GenBank/DDBJ whole genome shotgun (WGS) entry which is preliminary data.</text>
</comment>
<dbReference type="InterPro" id="IPR027463">
    <property type="entry name" value="AcrB_DN_DC_subdom"/>
</dbReference>
<feature type="transmembrane region" description="Helical" evidence="2">
    <location>
        <begin position="902"/>
        <end position="922"/>
    </location>
</feature>
<keyword evidence="2" id="KW-0812">Transmembrane</keyword>
<dbReference type="OrthoDB" id="9807350at2"/>
<evidence type="ECO:0000313" key="3">
    <source>
        <dbReference type="EMBL" id="TCT39093.1"/>
    </source>
</evidence>
<dbReference type="SUPFAM" id="SSF82693">
    <property type="entry name" value="Multidrug efflux transporter AcrB pore domain, PN1, PN2, PC1 and PC2 subdomains"/>
    <property type="match status" value="4"/>
</dbReference>
<feature type="transmembrane region" description="Helical" evidence="2">
    <location>
        <begin position="1005"/>
        <end position="1031"/>
    </location>
</feature>
<feature type="compositionally biased region" description="Basic and acidic residues" evidence="1">
    <location>
        <begin position="1"/>
        <end position="17"/>
    </location>
</feature>
<proteinExistence type="predicted"/>
<feature type="transmembrane region" description="Helical" evidence="2">
    <location>
        <begin position="875"/>
        <end position="895"/>
    </location>
</feature>
<dbReference type="SUPFAM" id="SSF82714">
    <property type="entry name" value="Multidrug efflux transporter AcrB TolC docking domain, DN and DC subdomains"/>
    <property type="match status" value="2"/>
</dbReference>
<dbReference type="PANTHER" id="PTHR32063:SF14">
    <property type="entry name" value="BLL4319 PROTEIN"/>
    <property type="match status" value="1"/>
</dbReference>
<dbReference type="Proteomes" id="UP000295097">
    <property type="component" value="Unassembled WGS sequence"/>
</dbReference>
<feature type="transmembrane region" description="Helical" evidence="2">
    <location>
        <begin position="972"/>
        <end position="993"/>
    </location>
</feature>
<dbReference type="Gene3D" id="3.30.2090.10">
    <property type="entry name" value="Multidrug efflux transporter AcrB TolC docking domain, DN and DC subdomains"/>
    <property type="match status" value="2"/>
</dbReference>
<dbReference type="GO" id="GO:0005886">
    <property type="term" value="C:plasma membrane"/>
    <property type="evidence" value="ECO:0007669"/>
    <property type="project" value="TreeGrafter"/>
</dbReference>
<dbReference type="PANTHER" id="PTHR32063">
    <property type="match status" value="1"/>
</dbReference>
<dbReference type="Gene3D" id="3.30.70.1440">
    <property type="entry name" value="Multidrug efflux transporter AcrB pore domain"/>
    <property type="match status" value="1"/>
</dbReference>
<dbReference type="SUPFAM" id="SSF82866">
    <property type="entry name" value="Multidrug efflux transporter AcrB transmembrane domain"/>
    <property type="match status" value="2"/>
</dbReference>
<reference evidence="3 4" key="1">
    <citation type="submission" date="2019-03" db="EMBL/GenBank/DDBJ databases">
        <title>Freshwater and sediment microbial communities from various areas in North America, analyzing microbe dynamics in response to fracking.</title>
        <authorList>
            <person name="Lamendella R."/>
        </authorList>
    </citation>
    <scope>NUCLEOTIDE SEQUENCE [LARGE SCALE GENOMIC DNA]</scope>
    <source>
        <strain evidence="3 4">175.2</strain>
    </source>
</reference>
<evidence type="ECO:0000256" key="1">
    <source>
        <dbReference type="SAM" id="MobiDB-lite"/>
    </source>
</evidence>
<dbReference type="Pfam" id="PF00873">
    <property type="entry name" value="ACR_tran"/>
    <property type="match status" value="1"/>
</dbReference>
<evidence type="ECO:0000313" key="4">
    <source>
        <dbReference type="Proteomes" id="UP000295097"/>
    </source>
</evidence>
<feature type="transmembrane region" description="Helical" evidence="2">
    <location>
        <begin position="457"/>
        <end position="477"/>
    </location>
</feature>
<gene>
    <name evidence="3" type="ORF">EDC90_101458</name>
</gene>
<feature type="transmembrane region" description="Helical" evidence="2">
    <location>
        <begin position="386"/>
        <end position="406"/>
    </location>
</feature>
<feature type="transmembrane region" description="Helical" evidence="2">
    <location>
        <begin position="489"/>
        <end position="512"/>
    </location>
</feature>
<feature type="transmembrane region" description="Helical" evidence="2">
    <location>
        <begin position="412"/>
        <end position="437"/>
    </location>
</feature>
<accession>A0A4R3NU21</accession>
<feature type="region of interest" description="Disordered" evidence="1">
    <location>
        <begin position="1"/>
        <end position="26"/>
    </location>
</feature>
<keyword evidence="2" id="KW-1133">Transmembrane helix</keyword>
<dbReference type="GO" id="GO:0042910">
    <property type="term" value="F:xenobiotic transmembrane transporter activity"/>
    <property type="evidence" value="ECO:0007669"/>
    <property type="project" value="TreeGrafter"/>
</dbReference>
<name>A0A4R3NU21_9HYPH</name>
<feature type="transmembrane region" description="Helical" evidence="2">
    <location>
        <begin position="928"/>
        <end position="951"/>
    </location>
</feature>
<keyword evidence="4" id="KW-1185">Reference proteome</keyword>
<feature type="transmembrane region" description="Helical" evidence="2">
    <location>
        <begin position="360"/>
        <end position="379"/>
    </location>
</feature>
<sequence>MSDNETPRPDEQERNESLTDEDLKETALNDQHGFTALFVRRPVLAFVFNALIVVAGLAAFFGVEVRELPDVDQPVITIRTSYSGASPETVDQEVTAVIEGAVARVSGLQAVSSQSETGSSRVTLEFSKSTDTNVAAMDVRDAVGSVQGRLPDDADDPRVVKADSDSQPVVRLAVISQNLDLDELTRLVEDEIEDKLAAVPGVADVEVYGDRSKIFRVDINQAALVSRGLTIADLGAALDNVSWDVPAGNLTSTTQALSVRATADVKTPEAFENLLIADHVRLRDVATVTFGPDTASTALRYNGQAGIGIGVIRQAKSNTLEISNGVRKVVDELSKTLPDGTSLHISSDDAIFISGSIDEVVRSLVLASLIVVAIIFLFLRDWRATIIPAITLPVALIGTLAAIYVAGFSVNILTLLAIVLATGMVVDDAIVVLENIVRLRSRGMGPRAAAVIGTREVFFAVITTTATLAAVFVPLSFLPGQAGGLFREFGFVLAFAVLLSSFVALTLCPMLASRILVEHKHGKPGLLARFGMGFAKVYELTLRWALGAPMVVLALGALLMFGAYLAYANITSELLPREDRSVLLMRVSAPQGASLEYTRDRISQVEERLQPLLDSGEIESVFSISGFGNNTNSGFMVMSLAPWDERVRSQDEIARDVNRAASEVPAVQAFAFQPNSLNIRGAGNGLSFALVGAGHARLAEAADALLTKMQEDPTFSNPRLGSETTQAQISISVDRERAADLGVNISGLSAALRALLDGDAVSEVFIDGDSYDVKLQAETYKLNDPTDLENIFLQTGDGRIVPMSTIATMTERAIAPTLEREQQLSAVSMSSNLGQGVALGDAYAHVVELAEPLLPPGAYVMAQAEAAALDENSSGMAMVIGFALIIVFLVLAAQFESPWSALIILATVPFGIGCALLAMLLTGTSLNIYSQIGLVLLIGVMAKNGILIVEFANQLRDRGESVRDAIEHATKLRLRPVMMTMISTVLGGIPLVLASGAGAEARVALGWVIVGGLGLATIVTLYVTPVAYLLLARFSKPKADEERRLNEEMHQAGQVVHGS</sequence>
<protein>
    <submittedName>
        <fullName evidence="3">HAE1 family hydrophobic/amphiphilic exporter-1</fullName>
    </submittedName>
</protein>
<keyword evidence="2" id="KW-0472">Membrane</keyword>
<dbReference type="Gene3D" id="3.30.70.1320">
    <property type="entry name" value="Multidrug efflux transporter AcrB pore domain like"/>
    <property type="match status" value="1"/>
</dbReference>
<dbReference type="PRINTS" id="PR00702">
    <property type="entry name" value="ACRIFLAVINRP"/>
</dbReference>
<dbReference type="AlphaFoldDB" id="A0A4R3NU21"/>
<dbReference type="Gene3D" id="1.20.1640.10">
    <property type="entry name" value="Multidrug efflux transporter AcrB transmembrane domain"/>
    <property type="match status" value="2"/>
</dbReference>
<feature type="transmembrane region" description="Helical" evidence="2">
    <location>
        <begin position="43"/>
        <end position="63"/>
    </location>
</feature>
<dbReference type="InterPro" id="IPR001036">
    <property type="entry name" value="Acrflvin-R"/>
</dbReference>
<organism evidence="3 4">
    <name type="scientific">Martelella mediterranea</name>
    <dbReference type="NCBI Taxonomy" id="293089"/>
    <lineage>
        <taxon>Bacteria</taxon>
        <taxon>Pseudomonadati</taxon>
        <taxon>Pseudomonadota</taxon>
        <taxon>Alphaproteobacteria</taxon>
        <taxon>Hyphomicrobiales</taxon>
        <taxon>Aurantimonadaceae</taxon>
        <taxon>Martelella</taxon>
    </lineage>
</organism>
<dbReference type="Gene3D" id="3.30.70.1430">
    <property type="entry name" value="Multidrug efflux transporter AcrB pore domain"/>
    <property type="match status" value="2"/>
</dbReference>